<evidence type="ECO:0000259" key="13">
    <source>
        <dbReference type="Pfam" id="PF00464"/>
    </source>
</evidence>
<comment type="pathway">
    <text evidence="11">One-carbon metabolism; tetrahydrofolate interconversion.</text>
</comment>
<dbReference type="InterPro" id="IPR001085">
    <property type="entry name" value="Ser_HO-MeTrfase"/>
</dbReference>
<dbReference type="KEGG" id="sera:Ser39006_009010"/>
<organism evidence="15 16">
    <name type="scientific">Serratia sp. (strain ATCC 39006)</name>
    <name type="common">Prodigiosinella confusarubida</name>
    <dbReference type="NCBI Taxonomy" id="104623"/>
    <lineage>
        <taxon>Bacteria</taxon>
        <taxon>Pseudomonadati</taxon>
        <taxon>Pseudomonadota</taxon>
        <taxon>Gammaproteobacteria</taxon>
        <taxon>Enterobacterales</taxon>
        <taxon>Pectobacteriaceae</taxon>
        <taxon>Prodigiosinella</taxon>
    </lineage>
</organism>
<dbReference type="InterPro" id="IPR039429">
    <property type="entry name" value="SHMT-like_dom"/>
</dbReference>
<dbReference type="AlphaFoldDB" id="A0A2I5TI67"/>
<evidence type="ECO:0000256" key="9">
    <source>
        <dbReference type="ARBA" id="ARBA00022679"/>
    </source>
</evidence>
<dbReference type="GO" id="GO:0030170">
    <property type="term" value="F:pyridoxal phosphate binding"/>
    <property type="evidence" value="ECO:0007669"/>
    <property type="project" value="UniProtKB-UniRule"/>
</dbReference>
<feature type="binding site" evidence="11">
    <location>
        <begin position="125"/>
        <end position="127"/>
    </location>
    <ligand>
        <name>(6S)-5,6,7,8-tetrahydrofolate</name>
        <dbReference type="ChEBI" id="CHEBI:57453"/>
    </ligand>
</feature>
<comment type="pathway">
    <text evidence="11">Amino-acid biosynthesis; glycine biosynthesis; glycine from L-serine: step 1/1.</text>
</comment>
<reference evidence="15" key="2">
    <citation type="submission" date="2013-09" db="EMBL/GenBank/DDBJ databases">
        <authorList>
            <person name="Wang G."/>
            <person name="Yang Y."/>
            <person name="Su Y."/>
        </authorList>
    </citation>
    <scope>NUCLEOTIDE SEQUENCE</scope>
    <source>
        <strain evidence="15">ATCC 39006</strain>
    </source>
</reference>
<name>A0A2I5TI67_SERS3</name>
<evidence type="ECO:0000256" key="10">
    <source>
        <dbReference type="ARBA" id="ARBA00022898"/>
    </source>
</evidence>
<dbReference type="CDD" id="cd00378">
    <property type="entry name" value="SHMT"/>
    <property type="match status" value="1"/>
</dbReference>
<comment type="similarity">
    <text evidence="4 11">Belongs to the SHMT family.</text>
</comment>
<dbReference type="GO" id="GO:0035999">
    <property type="term" value="P:tetrahydrofolate interconversion"/>
    <property type="evidence" value="ECO:0007669"/>
    <property type="project" value="UniProtKB-UniRule"/>
</dbReference>
<evidence type="ECO:0000313" key="15">
    <source>
        <dbReference type="EMBL" id="AUH04247.1"/>
    </source>
</evidence>
<comment type="subunit">
    <text evidence="5 11">Homodimer.</text>
</comment>
<evidence type="ECO:0000256" key="6">
    <source>
        <dbReference type="ARBA" id="ARBA00022490"/>
    </source>
</evidence>
<dbReference type="Gene3D" id="3.40.640.10">
    <property type="entry name" value="Type I PLP-dependent aspartate aminotransferase-like (Major domain)"/>
    <property type="match status" value="1"/>
</dbReference>
<comment type="catalytic activity">
    <reaction evidence="1 11">
        <text>(6R)-5,10-methylene-5,6,7,8-tetrahydrofolate + glycine + H2O = (6S)-5,6,7,8-tetrahydrofolate + L-serine</text>
        <dbReference type="Rhea" id="RHEA:15481"/>
        <dbReference type="ChEBI" id="CHEBI:15377"/>
        <dbReference type="ChEBI" id="CHEBI:15636"/>
        <dbReference type="ChEBI" id="CHEBI:33384"/>
        <dbReference type="ChEBI" id="CHEBI:57305"/>
        <dbReference type="ChEBI" id="CHEBI:57453"/>
        <dbReference type="EC" id="2.1.2.1"/>
    </reaction>
</comment>
<feature type="modified residue" description="N6-(pyridoxal phosphate)lysine" evidence="11 12">
    <location>
        <position position="229"/>
    </location>
</feature>
<keyword evidence="8 11" id="KW-0028">Amino-acid biosynthesis</keyword>
<dbReference type="Proteomes" id="UP000233778">
    <property type="component" value="Chromosome"/>
</dbReference>
<feature type="domain" description="Serine hydroxymethyltransferase-like" evidence="13">
    <location>
        <begin position="9"/>
        <end position="386"/>
    </location>
</feature>
<dbReference type="GO" id="GO:0005829">
    <property type="term" value="C:cytosol"/>
    <property type="evidence" value="ECO:0007669"/>
    <property type="project" value="TreeGrafter"/>
</dbReference>
<feature type="binding site" evidence="11">
    <location>
        <begin position="355"/>
        <end position="357"/>
    </location>
    <ligand>
        <name>(6S)-5,6,7,8-tetrahydrofolate</name>
        <dbReference type="ChEBI" id="CHEBI:57453"/>
    </ligand>
</feature>
<dbReference type="Gene3D" id="3.90.1150.10">
    <property type="entry name" value="Aspartate Aminotransferase, domain 1"/>
    <property type="match status" value="1"/>
</dbReference>
<reference evidence="15" key="4">
    <citation type="submission" date="2017-11" db="EMBL/GenBank/DDBJ databases">
        <title>Complete genome sequence of Serratia sp. ATCC 39006.</title>
        <authorList>
            <person name="Hampton H.G."/>
            <person name="Jackson S.A."/>
            <person name="Jauregui R."/>
            <person name="Poulter G.T.M."/>
            <person name="Salmond G.P.C."/>
            <person name="Fineran P.C."/>
        </authorList>
    </citation>
    <scope>NUCLEOTIDE SEQUENCE</scope>
    <source>
        <strain evidence="15">ATCC 39006</strain>
    </source>
</reference>
<dbReference type="GO" id="GO:0019264">
    <property type="term" value="P:glycine biosynthetic process from serine"/>
    <property type="evidence" value="ECO:0007669"/>
    <property type="project" value="UniProtKB-UniRule"/>
</dbReference>
<evidence type="ECO:0000313" key="14">
    <source>
        <dbReference type="EMBL" id="AUG99927.1"/>
    </source>
</evidence>
<sequence length="417" mass="45213">MLKREMNIADYDAELWQAMQQEVVRQEEHIELIASENYTSPRVMQAQGSQLTNKYAEGYPGKRYYGGCEYVDVVEQLAIDRAKALFGADYANVQPHSGSQANFAVYTALLQPGDTILGMNLAHGGHLTHGSPVNLSGKLYNVIPYGIDDNGKIDYDEMAELARTHQPKMIIGGFSAYSGIVDWAKMREIADSIGAYLFVDMAHVAGLVAAGVYPSPVPHAHIVTTTTHKTLAGPRGGLILAYGGSEDLYKKLNSAVFPGGQGGPLMHVIAGKAVALKEAMEPEFKVYQQQVAKNAKAMVEVVLSRGYNVVSGGTDNHLFLLDLVSKNITGKEADAALGRANITVNKNSVPNDPKSPFVTSGVRIGTPAATRRGFKEAEVRELAGWICDVLDNINDEAVIERTKQKVLDICARFPVYA</sequence>
<dbReference type="Pfam" id="PF00464">
    <property type="entry name" value="SHMT"/>
    <property type="match status" value="1"/>
</dbReference>
<reference evidence="14 17" key="3">
    <citation type="submission" date="2017-11" db="EMBL/GenBank/DDBJ databases">
        <title>Complete genome sequence of Serratia sp. ATCC 39006 LacA.</title>
        <authorList>
            <person name="Hampton H.G."/>
            <person name="Jackson S.A."/>
            <person name="Jauregui R."/>
            <person name="Poulter G.T.M."/>
            <person name="Salmond G.P.C."/>
            <person name="Fineran P.C."/>
        </authorList>
    </citation>
    <scope>NUCLEOTIDE SEQUENCE [LARGE SCALE GENOMIC DNA]</scope>
    <source>
        <strain evidence="14 17">ATCC 39006</strain>
    </source>
</reference>
<dbReference type="KEGG" id="serq:CWC46_09005"/>
<evidence type="ECO:0000256" key="4">
    <source>
        <dbReference type="ARBA" id="ARBA00006376"/>
    </source>
</evidence>
<comment type="subcellular location">
    <subcellularLocation>
        <location evidence="3 11">Cytoplasm</location>
    </subcellularLocation>
</comment>
<keyword evidence="10 11" id="KW-0663">Pyridoxal phosphate</keyword>
<gene>
    <name evidence="11" type="primary">glyA</name>
    <name evidence="14" type="ORF">CWC46_09005</name>
    <name evidence="15" type="ORF">Ser39006_009010</name>
</gene>
<dbReference type="FunFam" id="3.90.1150.10:FF:000003">
    <property type="entry name" value="Serine hydroxymethyltransferase"/>
    <property type="match status" value="1"/>
</dbReference>
<evidence type="ECO:0000256" key="8">
    <source>
        <dbReference type="ARBA" id="ARBA00022605"/>
    </source>
</evidence>
<dbReference type="EMBL" id="CP025084">
    <property type="protein sequence ID" value="AUH04247.1"/>
    <property type="molecule type" value="Genomic_DNA"/>
</dbReference>
<accession>A0A2I5TI67</accession>
<keyword evidence="16" id="KW-1185">Reference proteome</keyword>
<evidence type="ECO:0000256" key="12">
    <source>
        <dbReference type="PIRSR" id="PIRSR000412-50"/>
    </source>
</evidence>
<dbReference type="UniPathway" id="UPA00288">
    <property type="reaction ID" value="UER01023"/>
</dbReference>
<dbReference type="InterPro" id="IPR019798">
    <property type="entry name" value="Ser_HO-MeTrfase_PLP_BS"/>
</dbReference>
<dbReference type="GO" id="GO:0004372">
    <property type="term" value="F:glycine hydroxymethyltransferase activity"/>
    <property type="evidence" value="ECO:0007669"/>
    <property type="project" value="UniProtKB-UniRule"/>
</dbReference>
<dbReference type="UniPathway" id="UPA00193"/>
<keyword evidence="6 11" id="KW-0963">Cytoplasm</keyword>
<dbReference type="HAMAP" id="MF_00051">
    <property type="entry name" value="SHMT"/>
    <property type="match status" value="1"/>
</dbReference>
<dbReference type="STRING" id="104623.Ser39006_03659"/>
<reference evidence="15 16" key="1">
    <citation type="journal article" date="2013" name="Genome Announc.">
        <title>Draft genome sequence of Serratia sp. strain ATCC 39006, a model bacterium for analysis of the biosynthesis and regulation of prodigiosin, a carbapenem, and gas vesicles.</title>
        <authorList>
            <person name="Fineran P.C."/>
            <person name="Iglesias Cans M.C."/>
            <person name="Ramsay J.P."/>
            <person name="Wilf N.M."/>
            <person name="Cossyleon D."/>
            <person name="McNeil M.B."/>
            <person name="Williamson N.R."/>
            <person name="Monson R.E."/>
            <person name="Becher S.A."/>
            <person name="Stanton J.A."/>
            <person name="Brugger K."/>
            <person name="Brown S.D."/>
            <person name="Salmond G.P."/>
        </authorList>
    </citation>
    <scope>NUCLEOTIDE SEQUENCE [LARGE SCALE GENOMIC DNA]</scope>
    <source>
        <strain evidence="15">ATCC 39006</strain>
        <strain evidence="16">ATCC 39006 / SC 11482</strain>
    </source>
</reference>
<comment type="function">
    <text evidence="11">Catalyzes the reversible interconversion of serine and glycine with tetrahydrofolate (THF) serving as the one-carbon carrier. This reaction serves as the major source of one-carbon groups required for the biosynthesis of purines, thymidylate, methionine, and other important biomolecules. Also exhibits THF-independent aldolase activity toward beta-hydroxyamino acids, producing glycine and aldehydes, via a retro-aldol mechanism.</text>
</comment>
<dbReference type="InterPro" id="IPR049943">
    <property type="entry name" value="Ser_HO-MeTrfase-like"/>
</dbReference>
<feature type="binding site" evidence="11">
    <location>
        <position position="121"/>
    </location>
    <ligand>
        <name>(6S)-5,6,7,8-tetrahydrofolate</name>
        <dbReference type="ChEBI" id="CHEBI:57453"/>
    </ligand>
</feature>
<proteinExistence type="inferred from homology"/>
<keyword evidence="7 11" id="KW-0554">One-carbon metabolism</keyword>
<dbReference type="InterPro" id="IPR015424">
    <property type="entry name" value="PyrdxlP-dep_Trfase"/>
</dbReference>
<dbReference type="RefSeq" id="WP_021016920.1">
    <property type="nucleotide sequence ID" value="NZ_CP025084.1"/>
</dbReference>
<protein>
    <recommendedName>
        <fullName evidence="11">Serine hydroxymethyltransferase</fullName>
        <shortName evidence="11">SHMT</shortName>
        <shortName evidence="11">Serine methylase</shortName>
        <ecNumber evidence="11">2.1.2.1</ecNumber>
    </recommendedName>
</protein>
<keyword evidence="9 11" id="KW-0808">Transferase</keyword>
<evidence type="ECO:0000313" key="16">
    <source>
        <dbReference type="Proteomes" id="UP000017700"/>
    </source>
</evidence>
<dbReference type="GO" id="GO:0008168">
    <property type="term" value="F:methyltransferase activity"/>
    <property type="evidence" value="ECO:0007669"/>
    <property type="project" value="UniProtKB-KW"/>
</dbReference>
<evidence type="ECO:0000256" key="7">
    <source>
        <dbReference type="ARBA" id="ARBA00022563"/>
    </source>
</evidence>
<dbReference type="InterPro" id="IPR015421">
    <property type="entry name" value="PyrdxlP-dep_Trfase_major"/>
</dbReference>
<feature type="site" description="Plays an important role in substrate specificity" evidence="11">
    <location>
        <position position="228"/>
    </location>
</feature>
<evidence type="ECO:0000256" key="11">
    <source>
        <dbReference type="HAMAP-Rule" id="MF_00051"/>
    </source>
</evidence>
<dbReference type="FunFam" id="3.40.640.10:FF:000001">
    <property type="entry name" value="Serine hydroxymethyltransferase"/>
    <property type="match status" value="1"/>
</dbReference>
<feature type="binding site" evidence="11">
    <location>
        <position position="246"/>
    </location>
    <ligand>
        <name>(6S)-5,6,7,8-tetrahydrofolate</name>
        <dbReference type="ChEBI" id="CHEBI:57453"/>
    </ligand>
</feature>
<dbReference type="SUPFAM" id="SSF53383">
    <property type="entry name" value="PLP-dependent transferases"/>
    <property type="match status" value="1"/>
</dbReference>
<dbReference type="PIRSF" id="PIRSF000412">
    <property type="entry name" value="SHMT"/>
    <property type="match status" value="1"/>
</dbReference>
<dbReference type="OrthoDB" id="9803846at2"/>
<dbReference type="InterPro" id="IPR015422">
    <property type="entry name" value="PyrdxlP-dep_Trfase_small"/>
</dbReference>
<dbReference type="PROSITE" id="PS00096">
    <property type="entry name" value="SHMT"/>
    <property type="match status" value="1"/>
</dbReference>
<comment type="cofactor">
    <cofactor evidence="2 11 12">
        <name>pyridoxal 5'-phosphate</name>
        <dbReference type="ChEBI" id="CHEBI:597326"/>
    </cofactor>
</comment>
<evidence type="ECO:0000256" key="2">
    <source>
        <dbReference type="ARBA" id="ARBA00001933"/>
    </source>
</evidence>
<dbReference type="Proteomes" id="UP000017700">
    <property type="component" value="Chromosome"/>
</dbReference>
<keyword evidence="15" id="KW-0489">Methyltransferase</keyword>
<evidence type="ECO:0000256" key="5">
    <source>
        <dbReference type="ARBA" id="ARBA00011738"/>
    </source>
</evidence>
<evidence type="ECO:0000256" key="1">
    <source>
        <dbReference type="ARBA" id="ARBA00001528"/>
    </source>
</evidence>
<dbReference type="PANTHER" id="PTHR11680">
    <property type="entry name" value="SERINE HYDROXYMETHYLTRANSFERASE"/>
    <property type="match status" value="1"/>
</dbReference>
<dbReference type="EMBL" id="CP025085">
    <property type="protein sequence ID" value="AUG99927.1"/>
    <property type="molecule type" value="Genomic_DNA"/>
</dbReference>
<evidence type="ECO:0000313" key="17">
    <source>
        <dbReference type="Proteomes" id="UP000233778"/>
    </source>
</evidence>
<dbReference type="PANTHER" id="PTHR11680:SF50">
    <property type="entry name" value="SERINE HYDROXYMETHYLTRANSFERASE"/>
    <property type="match status" value="1"/>
</dbReference>
<dbReference type="GO" id="GO:0032259">
    <property type="term" value="P:methylation"/>
    <property type="evidence" value="ECO:0007669"/>
    <property type="project" value="UniProtKB-KW"/>
</dbReference>
<dbReference type="NCBIfam" id="NF000586">
    <property type="entry name" value="PRK00011.1"/>
    <property type="match status" value="1"/>
</dbReference>
<evidence type="ECO:0000256" key="3">
    <source>
        <dbReference type="ARBA" id="ARBA00004496"/>
    </source>
</evidence>
<dbReference type="EC" id="2.1.2.1" evidence="11"/>